<organism evidence="2 3">
    <name type="scientific">Pycnoporus cinnabarinus</name>
    <name type="common">Cinnabar-red polypore</name>
    <name type="synonym">Trametes cinnabarina</name>
    <dbReference type="NCBI Taxonomy" id="5643"/>
    <lineage>
        <taxon>Eukaryota</taxon>
        <taxon>Fungi</taxon>
        <taxon>Dikarya</taxon>
        <taxon>Basidiomycota</taxon>
        <taxon>Agaricomycotina</taxon>
        <taxon>Agaricomycetes</taxon>
        <taxon>Polyporales</taxon>
        <taxon>Polyporaceae</taxon>
        <taxon>Trametes</taxon>
    </lineage>
</organism>
<feature type="compositionally biased region" description="Acidic residues" evidence="1">
    <location>
        <begin position="105"/>
        <end position="119"/>
    </location>
</feature>
<protein>
    <submittedName>
        <fullName evidence="2">Uncharacterized protein</fullName>
    </submittedName>
</protein>
<evidence type="ECO:0000313" key="3">
    <source>
        <dbReference type="Proteomes" id="UP000029665"/>
    </source>
</evidence>
<feature type="compositionally biased region" description="Pro residues" evidence="1">
    <location>
        <begin position="27"/>
        <end position="39"/>
    </location>
</feature>
<reference evidence="2" key="1">
    <citation type="submission" date="2014-01" db="EMBL/GenBank/DDBJ databases">
        <title>The genome of the white-rot fungus Pycnoporus cinnabarinus: a basidiomycete model with a versatile arsenal for lignocellulosic biomass breakdown.</title>
        <authorList>
            <person name="Levasseur A."/>
            <person name="Lomascolo A."/>
            <person name="Ruiz-Duenas F.J."/>
            <person name="Uzan E."/>
            <person name="Piumi F."/>
            <person name="Kues U."/>
            <person name="Ram A.F.J."/>
            <person name="Murat C."/>
            <person name="Haon M."/>
            <person name="Benoit I."/>
            <person name="Arfi Y."/>
            <person name="Chevret D."/>
            <person name="Drula E."/>
            <person name="Kwon M.J."/>
            <person name="Gouret P."/>
            <person name="Lesage-Meessen L."/>
            <person name="Lombard V."/>
            <person name="Mariette J."/>
            <person name="Noirot C."/>
            <person name="Park J."/>
            <person name="Patyshakuliyeva A."/>
            <person name="Wieneger R.A.B."/>
            <person name="Wosten H.A.B."/>
            <person name="Martin F."/>
            <person name="Coutinho P.M."/>
            <person name="de Vries R."/>
            <person name="Martinez A.T."/>
            <person name="Klopp C."/>
            <person name="Pontarotti P."/>
            <person name="Henrissat B."/>
            <person name="Record E."/>
        </authorList>
    </citation>
    <scope>NUCLEOTIDE SEQUENCE [LARGE SCALE GENOMIC DNA]</scope>
    <source>
        <strain evidence="2">BRFM137</strain>
    </source>
</reference>
<evidence type="ECO:0000313" key="2">
    <source>
        <dbReference type="EMBL" id="CDO71659.1"/>
    </source>
</evidence>
<accession>A0A060SHD6</accession>
<gene>
    <name evidence="2" type="ORF">BN946_scf184915.g3</name>
</gene>
<proteinExistence type="predicted"/>
<sequence length="169" mass="17946">MTPRPVLAPKSRPLSAIFIGSAGSTPPSLPDLPEPPSPISSPDASASGLPSPPATNSTGSGSVGEGSSTAGSLRHRTPSSKVSSDMTGGAGDRSYGYNKKRSSTMDDEDEPEENENDEDNTARLSDDRRRSFPKVADDNQSALQRVKNLTQRNRMVSIYGLENTHILTF</sequence>
<dbReference type="Proteomes" id="UP000029665">
    <property type="component" value="Unassembled WGS sequence"/>
</dbReference>
<evidence type="ECO:0000256" key="1">
    <source>
        <dbReference type="SAM" id="MobiDB-lite"/>
    </source>
</evidence>
<feature type="compositionally biased region" description="Basic and acidic residues" evidence="1">
    <location>
        <begin position="120"/>
        <end position="130"/>
    </location>
</feature>
<name>A0A060SHD6_PYCCI</name>
<comment type="caution">
    <text evidence="2">The sequence shown here is derived from an EMBL/GenBank/DDBJ whole genome shotgun (WGS) entry which is preliminary data.</text>
</comment>
<dbReference type="EMBL" id="CCBP010000104">
    <property type="protein sequence ID" value="CDO71659.1"/>
    <property type="molecule type" value="Genomic_DNA"/>
</dbReference>
<dbReference type="HOGENOM" id="CLU_1579327_0_0_1"/>
<feature type="compositionally biased region" description="Low complexity" evidence="1">
    <location>
        <begin position="55"/>
        <end position="72"/>
    </location>
</feature>
<dbReference type="AlphaFoldDB" id="A0A060SHD6"/>
<dbReference type="STRING" id="5643.A0A060SHD6"/>
<keyword evidence="3" id="KW-1185">Reference proteome</keyword>
<feature type="region of interest" description="Disordered" evidence="1">
    <location>
        <begin position="1"/>
        <end position="141"/>
    </location>
</feature>
<dbReference type="OrthoDB" id="3358078at2759"/>